<protein>
    <submittedName>
        <fullName evidence="2">Grasp-with-spasm system SPASM domain peptide maturase</fullName>
    </submittedName>
</protein>
<organism evidence="2 3">
    <name type="scientific">Epilithonimonas vandammei</name>
    <dbReference type="NCBI Taxonomy" id="2487072"/>
    <lineage>
        <taxon>Bacteria</taxon>
        <taxon>Pseudomonadati</taxon>
        <taxon>Bacteroidota</taxon>
        <taxon>Flavobacteriia</taxon>
        <taxon>Flavobacteriales</taxon>
        <taxon>Weeksellaceae</taxon>
        <taxon>Chryseobacterium group</taxon>
        <taxon>Epilithonimonas</taxon>
    </lineage>
</organism>
<evidence type="ECO:0000313" key="3">
    <source>
        <dbReference type="Proteomes" id="UP000272316"/>
    </source>
</evidence>
<dbReference type="RefSeq" id="WP_124986322.1">
    <property type="nucleotide sequence ID" value="NZ_CP034160.1"/>
</dbReference>
<dbReference type="InterPro" id="IPR058240">
    <property type="entry name" value="rSAM_sf"/>
</dbReference>
<dbReference type="InterPro" id="IPR026497">
    <property type="entry name" value="GRASP-with-SPASM"/>
</dbReference>
<reference evidence="3" key="1">
    <citation type="submission" date="2018-11" db="EMBL/GenBank/DDBJ databases">
        <title>Proposal to divide the Flavobacteriaceae and reorganize its genera based on Amino Acid Identity values calculated from whole genome sequences.</title>
        <authorList>
            <person name="Nicholson A.C."/>
            <person name="Gulvik C.A."/>
            <person name="Whitney A.M."/>
            <person name="Sheth M."/>
            <person name="Batra D."/>
            <person name="Pryor J."/>
            <person name="Bernardet J.-F."/>
            <person name="Hugo C."/>
            <person name="Kampfer P."/>
            <person name="Newman J.D."/>
            <person name="McQuiston J.R."/>
        </authorList>
    </citation>
    <scope>NUCLEOTIDE SEQUENCE [LARGE SCALE GENOMIC DNA]</scope>
    <source>
        <strain evidence="3">H6466</strain>
    </source>
</reference>
<dbReference type="InterPro" id="IPR023885">
    <property type="entry name" value="4Fe4S-binding_SPASM_dom"/>
</dbReference>
<dbReference type="Pfam" id="PF13186">
    <property type="entry name" value="SPASM"/>
    <property type="match status" value="1"/>
</dbReference>
<dbReference type="SUPFAM" id="SSF102114">
    <property type="entry name" value="Radical SAM enzymes"/>
    <property type="match status" value="1"/>
</dbReference>
<dbReference type="EMBL" id="CP034160">
    <property type="protein sequence ID" value="AZI55202.1"/>
    <property type="molecule type" value="Genomic_DNA"/>
</dbReference>
<dbReference type="NCBIfam" id="TIGR04193">
    <property type="entry name" value="SPASM_w_grasp"/>
    <property type="match status" value="1"/>
</dbReference>
<dbReference type="NCBIfam" id="TIGR04085">
    <property type="entry name" value="rSAM_more_4Fe4S"/>
    <property type="match status" value="1"/>
</dbReference>
<feature type="domain" description="4Fe4S-binding SPASM" evidence="1">
    <location>
        <begin position="240"/>
        <end position="297"/>
    </location>
</feature>
<sequence length="360" mass="42362">MKYFNLYSNILTTKGVTRTLISDLQRNVSELIPLEFFDVLELFKTNSIDDVFSQYDNESHVVLKEYLEFLLEKELGFITLDSWDTNFLPLDYNYEDYNILSDLYIEINKIEQLTVIKESIVNLAIRHLVIYSVSNLFVDELLSIDKLFSNTPIESIQIFSPFHKEINNAFLNHINNETSRIYNIVFYNCNAKPLELKKYRFSTFFTKENIDILSCGKVDLKYFNTNLPKVLEAFNFNSCLYKKIGIDIDGNIRNCPAMPQSFGNIKDSTLEKALKHKDFRKYWNLTKDKIEICKDCEFRYICTDCRAYTERTHTNEQGLDISKPLKCGYNPSTGEWQEWSKNPLKEKAINYYGMQHLKTK</sequence>
<name>A0A3G8ZCU2_9FLAO</name>
<dbReference type="AlphaFoldDB" id="A0A3G8ZCU2"/>
<dbReference type="KEGG" id="eva:EIB75_08075"/>
<evidence type="ECO:0000313" key="2">
    <source>
        <dbReference type="EMBL" id="AZI55202.1"/>
    </source>
</evidence>
<evidence type="ECO:0000259" key="1">
    <source>
        <dbReference type="Pfam" id="PF13186"/>
    </source>
</evidence>
<dbReference type="InterPro" id="IPR013785">
    <property type="entry name" value="Aldolase_TIM"/>
</dbReference>
<dbReference type="Gene3D" id="3.20.20.70">
    <property type="entry name" value="Aldolase class I"/>
    <property type="match status" value="1"/>
</dbReference>
<accession>A0A3G8ZCU2</accession>
<dbReference type="Proteomes" id="UP000272316">
    <property type="component" value="Chromosome"/>
</dbReference>
<gene>
    <name evidence="2" type="primary">gwsS</name>
    <name evidence="2" type="ORF">EIB75_08075</name>
</gene>
<proteinExistence type="predicted"/>